<dbReference type="PaxDb" id="4097-A0A1S3Z227"/>
<evidence type="ECO:0000313" key="1">
    <source>
        <dbReference type="RefSeq" id="XP_016458521.1"/>
    </source>
</evidence>
<gene>
    <name evidence="1" type="primary">LOC107782179</name>
</gene>
<protein>
    <submittedName>
        <fullName evidence="1">Uncharacterized protein</fullName>
    </submittedName>
</protein>
<proteinExistence type="predicted"/>
<name>A0A1S3Z227_TOBAC</name>
<dbReference type="KEGG" id="nta:107782179"/>
<dbReference type="STRING" id="4097.A0A1S3Z227"/>
<dbReference type="PANTHER" id="PTHR46238:SF8">
    <property type="entry name" value="ENDONUCLEASE_EXONUCLEASE_PHOSPHATASE DOMAIN-CONTAINING PROTEIN"/>
    <property type="match status" value="1"/>
</dbReference>
<dbReference type="RefSeq" id="XP_016458521.1">
    <property type="nucleotide sequence ID" value="XM_016603035.1"/>
</dbReference>
<sequence>MKTEYLEYKFSVVSAGADIDARLDSLVIPKRESFKYLRSVIQGDEKIDEEVTHRIRSGWMKWRLESVVLCDKNVPPKHKGQFYKAAVRRLCCIGQNAGQSRTLISRR</sequence>
<organism evidence="1">
    <name type="scientific">Nicotiana tabacum</name>
    <name type="common">Common tobacco</name>
    <dbReference type="NCBI Taxonomy" id="4097"/>
    <lineage>
        <taxon>Eukaryota</taxon>
        <taxon>Viridiplantae</taxon>
        <taxon>Streptophyta</taxon>
        <taxon>Embryophyta</taxon>
        <taxon>Tracheophyta</taxon>
        <taxon>Spermatophyta</taxon>
        <taxon>Magnoliopsida</taxon>
        <taxon>eudicotyledons</taxon>
        <taxon>Gunneridae</taxon>
        <taxon>Pentapetalae</taxon>
        <taxon>asterids</taxon>
        <taxon>lamiids</taxon>
        <taxon>Solanales</taxon>
        <taxon>Solanaceae</taxon>
        <taxon>Nicotianoideae</taxon>
        <taxon>Nicotianeae</taxon>
        <taxon>Nicotiana</taxon>
    </lineage>
</organism>
<dbReference type="AlphaFoldDB" id="A0A1S3Z227"/>
<accession>A0A1S3Z227</accession>
<dbReference type="PANTHER" id="PTHR46238">
    <property type="entry name" value="REVERSE TRANSCRIPTASE DOMAIN-CONTAINING PROTEIN"/>
    <property type="match status" value="1"/>
</dbReference>
<dbReference type="OrthoDB" id="768353at2759"/>
<reference evidence="1" key="1">
    <citation type="submission" date="2025-08" db="UniProtKB">
        <authorList>
            <consortium name="RefSeq"/>
        </authorList>
    </citation>
    <scope>IDENTIFICATION</scope>
</reference>